<comment type="caution">
    <text evidence="1">The sequence shown here is derived from an EMBL/GenBank/DDBJ whole genome shotgun (WGS) entry which is preliminary data.</text>
</comment>
<proteinExistence type="predicted"/>
<keyword evidence="1" id="KW-0808">Transferase</keyword>
<organism evidence="1 2">
    <name type="scientific">Alteromonas aestuariivivens</name>
    <dbReference type="NCBI Taxonomy" id="1938339"/>
    <lineage>
        <taxon>Bacteria</taxon>
        <taxon>Pseudomonadati</taxon>
        <taxon>Pseudomonadota</taxon>
        <taxon>Gammaproteobacteria</taxon>
        <taxon>Alteromonadales</taxon>
        <taxon>Alteromonadaceae</taxon>
        <taxon>Alteromonas/Salinimonas group</taxon>
        <taxon>Alteromonas</taxon>
    </lineage>
</organism>
<name>A0A3D8M2M1_9ALTE</name>
<protein>
    <submittedName>
        <fullName evidence="1">CDP-glycerol--poly(Glycerophosphate) glycerophosphotransferase</fullName>
    </submittedName>
</protein>
<dbReference type="GO" id="GO:0016020">
    <property type="term" value="C:membrane"/>
    <property type="evidence" value="ECO:0007669"/>
    <property type="project" value="InterPro"/>
</dbReference>
<dbReference type="GO" id="GO:0047355">
    <property type="term" value="F:CDP-glycerol glycerophosphotransferase activity"/>
    <property type="evidence" value="ECO:0007669"/>
    <property type="project" value="InterPro"/>
</dbReference>
<gene>
    <name evidence="1" type="ORF">DXV75_16440</name>
</gene>
<sequence>MSAKILFDTQHLYYLPQYLPVAEALSRQGAKCQFVLYPEAELDAVKEQALTAEGFSFVYLEGKTHALEFYARCNADWVIFGNVPAFDASDKHRIAARLALMQHGIGPKSCYYDVSEFPFDVRFVEGQERLKRLSERFSDRSFVDTGYAKLDPIFRGDAPLLPLSSLGLSEQKQTILYAPTFFPSSIEHFPLHWPEQLQDYNLIVKPHFFSLTKSKYAAQRERFSAWQQYGNVYLAGIEDYNLVPFMQISDIMLSDASSAIFEFAAMDKPVVWCDFYRTRWSYSGLLKFRLKQRLDPDIELFHTLTRRAASAKQVKPAIIKCLSNPHDKQAERADLTKSMVGTTDGLCSSRIARYLADHVRS</sequence>
<dbReference type="EMBL" id="QRHA01000017">
    <property type="protein sequence ID" value="RDV23953.1"/>
    <property type="molecule type" value="Genomic_DNA"/>
</dbReference>
<dbReference type="Proteomes" id="UP000256561">
    <property type="component" value="Unassembled WGS sequence"/>
</dbReference>
<dbReference type="OrthoDB" id="1113428at2"/>
<keyword evidence="2" id="KW-1185">Reference proteome</keyword>
<evidence type="ECO:0000313" key="2">
    <source>
        <dbReference type="Proteomes" id="UP000256561"/>
    </source>
</evidence>
<dbReference type="Pfam" id="PF04464">
    <property type="entry name" value="Glyphos_transf"/>
    <property type="match status" value="1"/>
</dbReference>
<dbReference type="AlphaFoldDB" id="A0A3D8M2M1"/>
<dbReference type="Gene3D" id="3.40.50.12580">
    <property type="match status" value="1"/>
</dbReference>
<dbReference type="InterPro" id="IPR043148">
    <property type="entry name" value="TagF_C"/>
</dbReference>
<dbReference type="RefSeq" id="WP_115594522.1">
    <property type="nucleotide sequence ID" value="NZ_QRHA01000017.1"/>
</dbReference>
<dbReference type="InterPro" id="IPR007554">
    <property type="entry name" value="Glycerophosphate_synth"/>
</dbReference>
<reference evidence="2" key="1">
    <citation type="submission" date="2018-08" db="EMBL/GenBank/DDBJ databases">
        <authorList>
            <person name="Zhang J."/>
            <person name="Du Z.-J."/>
        </authorList>
    </citation>
    <scope>NUCLEOTIDE SEQUENCE [LARGE SCALE GENOMIC DNA]</scope>
    <source>
        <strain evidence="2">KCTC 52655</strain>
    </source>
</reference>
<accession>A0A3D8M2M1</accession>
<dbReference type="SUPFAM" id="SSF53756">
    <property type="entry name" value="UDP-Glycosyltransferase/glycogen phosphorylase"/>
    <property type="match status" value="1"/>
</dbReference>
<evidence type="ECO:0000313" key="1">
    <source>
        <dbReference type="EMBL" id="RDV23953.1"/>
    </source>
</evidence>